<dbReference type="Pfam" id="PF09344">
    <property type="entry name" value="Cas_CT1975"/>
    <property type="match status" value="1"/>
</dbReference>
<dbReference type="InterPro" id="IPR010148">
    <property type="entry name" value="CRISPR-assoc_prot_CT1975"/>
</dbReference>
<dbReference type="RefSeq" id="WP_206574601.1">
    <property type="nucleotide sequence ID" value="NZ_JAFKCV010000008.1"/>
</dbReference>
<evidence type="ECO:0000313" key="3">
    <source>
        <dbReference type="Proteomes" id="UP000664654"/>
    </source>
</evidence>
<name>A0A939DRA3_9ALTE</name>
<proteinExistence type="predicted"/>
<comment type="caution">
    <text evidence="2">The sequence shown here is derived from an EMBL/GenBank/DDBJ whole genome shotgun (WGS) entry which is preliminary data.</text>
</comment>
<dbReference type="NCBIfam" id="TIGR01869">
    <property type="entry name" value="casC_Cse4"/>
    <property type="match status" value="1"/>
</dbReference>
<protein>
    <submittedName>
        <fullName evidence="2">Type I-E CRISPR-associated protein Cas7/Cse4/CasC</fullName>
    </submittedName>
</protein>
<dbReference type="AlphaFoldDB" id="A0A939DRA3"/>
<accession>A0A939DRA3</accession>
<gene>
    <name evidence="2" type="primary">cas7e</name>
    <name evidence="2" type="ORF">J0A66_14745</name>
</gene>
<evidence type="ECO:0000313" key="2">
    <source>
        <dbReference type="EMBL" id="MBN7826491.1"/>
    </source>
</evidence>
<reference evidence="2" key="1">
    <citation type="submission" date="2021-03" db="EMBL/GenBank/DDBJ databases">
        <title>novel species isolated from a fishpond in China.</title>
        <authorList>
            <person name="Lu H."/>
            <person name="Cai Z."/>
        </authorList>
    </citation>
    <scope>NUCLEOTIDE SEQUENCE</scope>
    <source>
        <strain evidence="2">JCM 30855</strain>
    </source>
</reference>
<dbReference type="EMBL" id="JAFKCV010000008">
    <property type="protein sequence ID" value="MBN7826491.1"/>
    <property type="molecule type" value="Genomic_DNA"/>
</dbReference>
<feature type="region of interest" description="Disordered" evidence="1">
    <location>
        <begin position="17"/>
        <end position="36"/>
    </location>
</feature>
<keyword evidence="3" id="KW-1185">Reference proteome</keyword>
<dbReference type="Proteomes" id="UP000664654">
    <property type="component" value="Unassembled WGS sequence"/>
</dbReference>
<sequence length="344" mass="37548">MSKFIQLHLLTSYPPSNLNRDDLGRPKTARMGGSERLRVSSQSLKRNWRVSDLFESALSDAIGTRTKKLGPVVAQKLMAKEVDEKKANEWAAMIAAQFGKLKKDSLEIEQLAHVSQAEQEGIDQLIDLLAVENRAPQDNELNLLRANTNAADIALFGRMLASSPEFNVEAACQVAHAISVHSVAVEDDYFTAVDDLNVDEDETGASHIGEAGFAAALFYSYLCIDKELLVENLAGNLDLANRAIAALTEAAVKVSPKGKQNSFASRAYASYVLVEKGDQQPRSLSVAFLQPVFGEDQASEAIARLEKQVENFDKVYGACAETRQHINAVTGEGSFSDLIRFIAD</sequence>
<organism evidence="2 3">
    <name type="scientific">Bowmanella dokdonensis</name>
    <dbReference type="NCBI Taxonomy" id="751969"/>
    <lineage>
        <taxon>Bacteria</taxon>
        <taxon>Pseudomonadati</taxon>
        <taxon>Pseudomonadota</taxon>
        <taxon>Gammaproteobacteria</taxon>
        <taxon>Alteromonadales</taxon>
        <taxon>Alteromonadaceae</taxon>
        <taxon>Bowmanella</taxon>
    </lineage>
</organism>
<evidence type="ECO:0000256" key="1">
    <source>
        <dbReference type="SAM" id="MobiDB-lite"/>
    </source>
</evidence>